<keyword evidence="2" id="KW-0255">Endonuclease</keyword>
<dbReference type="SUPFAM" id="SSF52980">
    <property type="entry name" value="Restriction endonuclease-like"/>
    <property type="match status" value="1"/>
</dbReference>
<keyword evidence="2" id="KW-0540">Nuclease</keyword>
<protein>
    <submittedName>
        <fullName evidence="2">Very-short-patch-repair endonuclease</fullName>
    </submittedName>
</protein>
<name>A0A4R7IZA1_9ACTN</name>
<evidence type="ECO:0000313" key="2">
    <source>
        <dbReference type="EMBL" id="TDT30060.1"/>
    </source>
</evidence>
<dbReference type="AlphaFoldDB" id="A0A4R7IZA1"/>
<gene>
    <name evidence="2" type="ORF">CLV29_3083</name>
</gene>
<sequence>MPGPPWPGSNRWFDFSQARIPAEYVLVFEGVRCTSPAFTALELAATDGGEAIDTALRLRAARLDQLWAALAATSGRSGNAVRRTVLQDSRDEPWSAAERLAHRLLRSAGIRGWAANGPIVVAGSRYFGDIVFRTRRLVLEIDGSGTHADPAAFQTDRSRQNVLVNAGWRVLRFTWADLNDHPEAFISTVRTALRR</sequence>
<proteinExistence type="predicted"/>
<reference evidence="2 3" key="1">
    <citation type="submission" date="2019-03" db="EMBL/GenBank/DDBJ databases">
        <title>Genomic Encyclopedia of Archaeal and Bacterial Type Strains, Phase II (KMG-II): from individual species to whole genera.</title>
        <authorList>
            <person name="Goeker M."/>
        </authorList>
    </citation>
    <scope>NUCLEOTIDE SEQUENCE [LARGE SCALE GENOMIC DNA]</scope>
    <source>
        <strain evidence="2 3">DSM 24323</strain>
    </source>
</reference>
<keyword evidence="3" id="KW-1185">Reference proteome</keyword>
<dbReference type="Proteomes" id="UP000295371">
    <property type="component" value="Unassembled WGS sequence"/>
</dbReference>
<dbReference type="Pfam" id="PF04480">
    <property type="entry name" value="DUF559"/>
    <property type="match status" value="1"/>
</dbReference>
<evidence type="ECO:0000313" key="3">
    <source>
        <dbReference type="Proteomes" id="UP000295371"/>
    </source>
</evidence>
<accession>A0A4R7IZA1</accession>
<dbReference type="Gene3D" id="3.40.960.10">
    <property type="entry name" value="VSR Endonuclease"/>
    <property type="match status" value="1"/>
</dbReference>
<dbReference type="InterPro" id="IPR007569">
    <property type="entry name" value="DUF559"/>
</dbReference>
<evidence type="ECO:0000259" key="1">
    <source>
        <dbReference type="Pfam" id="PF04480"/>
    </source>
</evidence>
<dbReference type="EMBL" id="SOAW01000003">
    <property type="protein sequence ID" value="TDT30060.1"/>
    <property type="molecule type" value="Genomic_DNA"/>
</dbReference>
<keyword evidence="2" id="KW-0378">Hydrolase</keyword>
<dbReference type="GO" id="GO:0004519">
    <property type="term" value="F:endonuclease activity"/>
    <property type="evidence" value="ECO:0007669"/>
    <property type="project" value="UniProtKB-KW"/>
</dbReference>
<feature type="domain" description="DUF559" evidence="1">
    <location>
        <begin position="96"/>
        <end position="193"/>
    </location>
</feature>
<dbReference type="InterPro" id="IPR011335">
    <property type="entry name" value="Restrct_endonuc-II-like"/>
</dbReference>
<comment type="caution">
    <text evidence="2">The sequence shown here is derived from an EMBL/GenBank/DDBJ whole genome shotgun (WGS) entry which is preliminary data.</text>
</comment>
<dbReference type="RefSeq" id="WP_166649307.1">
    <property type="nucleotide sequence ID" value="NZ_SOAW01000003.1"/>
</dbReference>
<organism evidence="2 3">
    <name type="scientific">Naumannella halotolerans</name>
    <dbReference type="NCBI Taxonomy" id="993414"/>
    <lineage>
        <taxon>Bacteria</taxon>
        <taxon>Bacillati</taxon>
        <taxon>Actinomycetota</taxon>
        <taxon>Actinomycetes</taxon>
        <taxon>Propionibacteriales</taxon>
        <taxon>Propionibacteriaceae</taxon>
        <taxon>Naumannella</taxon>
    </lineage>
</organism>